<keyword evidence="3" id="KW-1185">Reference proteome</keyword>
<protein>
    <submittedName>
        <fullName evidence="2">Uncharacterized protein</fullName>
    </submittedName>
</protein>
<feature type="compositionally biased region" description="Polar residues" evidence="1">
    <location>
        <begin position="93"/>
        <end position="105"/>
    </location>
</feature>
<proteinExistence type="predicted"/>
<dbReference type="InParanoid" id="A0A1Y1YMT8"/>
<comment type="caution">
    <text evidence="2">The sequence shown here is derived from an EMBL/GenBank/DDBJ whole genome shotgun (WGS) entry which is preliminary data.</text>
</comment>
<gene>
    <name evidence="2" type="ORF">K493DRAFT_299439</name>
</gene>
<reference evidence="2 3" key="1">
    <citation type="submission" date="2016-07" db="EMBL/GenBank/DDBJ databases">
        <title>Pervasive Adenine N6-methylation of Active Genes in Fungi.</title>
        <authorList>
            <consortium name="DOE Joint Genome Institute"/>
            <person name="Mondo S.J."/>
            <person name="Dannebaum R.O."/>
            <person name="Kuo R.C."/>
            <person name="Labutti K."/>
            <person name="Haridas S."/>
            <person name="Kuo A."/>
            <person name="Salamov A."/>
            <person name="Ahrendt S.R."/>
            <person name="Lipzen A."/>
            <person name="Sullivan W."/>
            <person name="Andreopoulos W.B."/>
            <person name="Clum A."/>
            <person name="Lindquist E."/>
            <person name="Daum C."/>
            <person name="Ramamoorthy G.K."/>
            <person name="Gryganskyi A."/>
            <person name="Culley D."/>
            <person name="Magnuson J.K."/>
            <person name="James T.Y."/>
            <person name="O'Malley M.A."/>
            <person name="Stajich J.E."/>
            <person name="Spatafora J.W."/>
            <person name="Visel A."/>
            <person name="Grigoriev I.V."/>
        </authorList>
    </citation>
    <scope>NUCLEOTIDE SEQUENCE [LARGE SCALE GENOMIC DNA]</scope>
    <source>
        <strain evidence="2 3">CBS 931.73</strain>
    </source>
</reference>
<evidence type="ECO:0000313" key="2">
    <source>
        <dbReference type="EMBL" id="ORX99332.1"/>
    </source>
</evidence>
<dbReference type="EMBL" id="MCFE01000099">
    <property type="protein sequence ID" value="ORX99332.1"/>
    <property type="molecule type" value="Genomic_DNA"/>
</dbReference>
<dbReference type="AlphaFoldDB" id="A0A1Y1YMT8"/>
<organism evidence="2 3">
    <name type="scientific">Basidiobolus meristosporus CBS 931.73</name>
    <dbReference type="NCBI Taxonomy" id="1314790"/>
    <lineage>
        <taxon>Eukaryota</taxon>
        <taxon>Fungi</taxon>
        <taxon>Fungi incertae sedis</taxon>
        <taxon>Zoopagomycota</taxon>
        <taxon>Entomophthoromycotina</taxon>
        <taxon>Basidiobolomycetes</taxon>
        <taxon>Basidiobolales</taxon>
        <taxon>Basidiobolaceae</taxon>
        <taxon>Basidiobolus</taxon>
    </lineage>
</organism>
<sequence length="176" mass="20133">MEPPKYFTTFGSLGCCPSSNQFFHQSHKRHGRIFLTDAYSTNADLALKVPTPINNKRYGQVFINPLPSPEGPNSRLKTEYHSHKNSKCAKQPCSPNTTHGTFEKTPQGNQRLLLLAPVDKNASPKDDLDQVRRRLRSVKSFDDMLYRGFLVDEKLNQYEPTIRFSLTPKIARDSRH</sequence>
<feature type="region of interest" description="Disordered" evidence="1">
    <location>
        <begin position="86"/>
        <end position="105"/>
    </location>
</feature>
<accession>A0A1Y1YMT8</accession>
<evidence type="ECO:0000313" key="3">
    <source>
        <dbReference type="Proteomes" id="UP000193498"/>
    </source>
</evidence>
<evidence type="ECO:0000256" key="1">
    <source>
        <dbReference type="SAM" id="MobiDB-lite"/>
    </source>
</evidence>
<dbReference type="Proteomes" id="UP000193498">
    <property type="component" value="Unassembled WGS sequence"/>
</dbReference>
<name>A0A1Y1YMT8_9FUNG</name>